<sequence length="446" mass="51274">MVKLLKYCKYVRLTSSRVSHHSGWHLPSLLFAFCWFLVALFLLTAVWKFLSFFFLTHLSWSDTDSYAGWDSWTPPVNLLSEPTWGIRQWWPTYVAKKIIPSRGSTVLVFSSVSPFHDASHLTDPWSFGEREQAQQLLTAVIHGLITRIIWIYPSGLRHPSGKFHHQVTHRVGLAVFELPTSDDGRQKSLGTVERSSSSRKQSVHRTDDSNWLGAVCVCDEQGNNCVLPFLRPKYLTYLQRLHDDLGAQLFLHQNLSTDSSPLPFIQFCTKLFFILLPTEPTEWTSSLNNLRNGACGSRSPHSVSLTSLSEYRDFLHWRSMLSTPFTHSANETCERFRLLTWTVFSIFERSVKLDKSAYEMWHWLCHLERSKLAHLAPWIPCFNHSVSSAQTMPSVPSRTVQLCPHPEVVSRRQLQLADKMETEFLVDRLQMILSHVSIPGYVAVVK</sequence>
<evidence type="ECO:0000256" key="2">
    <source>
        <dbReference type="SAM" id="Phobius"/>
    </source>
</evidence>
<proteinExistence type="predicted"/>
<dbReference type="OrthoDB" id="6257683at2759"/>
<name>A0A8E0S4Y5_9TREM</name>
<feature type="region of interest" description="Disordered" evidence="1">
    <location>
        <begin position="184"/>
        <end position="204"/>
    </location>
</feature>
<comment type="caution">
    <text evidence="3">The sequence shown here is derived from an EMBL/GenBank/DDBJ whole genome shotgun (WGS) entry which is preliminary data.</text>
</comment>
<dbReference type="EMBL" id="LUCM01001111">
    <property type="protein sequence ID" value="KAA0199483.1"/>
    <property type="molecule type" value="Genomic_DNA"/>
</dbReference>
<evidence type="ECO:0000256" key="1">
    <source>
        <dbReference type="SAM" id="MobiDB-lite"/>
    </source>
</evidence>
<keyword evidence="2" id="KW-0472">Membrane</keyword>
<organism evidence="3 4">
    <name type="scientific">Fasciolopsis buskii</name>
    <dbReference type="NCBI Taxonomy" id="27845"/>
    <lineage>
        <taxon>Eukaryota</taxon>
        <taxon>Metazoa</taxon>
        <taxon>Spiralia</taxon>
        <taxon>Lophotrochozoa</taxon>
        <taxon>Platyhelminthes</taxon>
        <taxon>Trematoda</taxon>
        <taxon>Digenea</taxon>
        <taxon>Plagiorchiida</taxon>
        <taxon>Echinostomata</taxon>
        <taxon>Echinostomatoidea</taxon>
        <taxon>Fasciolidae</taxon>
        <taxon>Fasciolopsis</taxon>
    </lineage>
</organism>
<keyword evidence="2" id="KW-1133">Transmembrane helix</keyword>
<gene>
    <name evidence="3" type="ORF">FBUS_04313</name>
</gene>
<evidence type="ECO:0000313" key="3">
    <source>
        <dbReference type="EMBL" id="KAA0199483.1"/>
    </source>
</evidence>
<accession>A0A8E0S4Y5</accession>
<feature type="transmembrane region" description="Helical" evidence="2">
    <location>
        <begin position="29"/>
        <end position="50"/>
    </location>
</feature>
<protein>
    <submittedName>
        <fullName evidence="3">Uncharacterized protein</fullName>
    </submittedName>
</protein>
<dbReference type="AlphaFoldDB" id="A0A8E0S4Y5"/>
<dbReference type="Proteomes" id="UP000728185">
    <property type="component" value="Unassembled WGS sequence"/>
</dbReference>
<keyword evidence="4" id="KW-1185">Reference proteome</keyword>
<reference evidence="3" key="1">
    <citation type="submission" date="2019-05" db="EMBL/GenBank/DDBJ databases">
        <title>Annotation for the trematode Fasciolopsis buski.</title>
        <authorList>
            <person name="Choi Y.-J."/>
        </authorList>
    </citation>
    <scope>NUCLEOTIDE SEQUENCE</scope>
    <source>
        <strain evidence="3">HT</strain>
        <tissue evidence="3">Whole worm</tissue>
    </source>
</reference>
<keyword evidence="2" id="KW-0812">Transmembrane</keyword>
<evidence type="ECO:0000313" key="4">
    <source>
        <dbReference type="Proteomes" id="UP000728185"/>
    </source>
</evidence>